<sequence>MACDVQCFTLRLPSLLTPKIRLGPGSKFLIAMGELASLEASIVTALRLGDLELPKGIQNSYANFVAVQIVTAIAPSKGGLSKRSQFSHELLKREKIVTVEKRLLEYDSTSGFFLSDDSSEVQKCADSLAFTRSGARIYVWPSSYHPQATCQPSWAIVTLLGVRFTSFRAKYKAMIHRLYITLPGPSMMTSLLDFRIVFRSVRIESTSIREKGHDQNTSVVDNRNKNVGDEPRNTRRCKNGNMSTITSYADDYDLLRSAH</sequence>
<comment type="caution">
    <text evidence="2">The sequence shown here is derived from an EMBL/GenBank/DDBJ whole genome shotgun (WGS) entry which is preliminary data.</text>
</comment>
<evidence type="ECO:0000313" key="3">
    <source>
        <dbReference type="Proteomes" id="UP000812287"/>
    </source>
</evidence>
<evidence type="ECO:0000256" key="1">
    <source>
        <dbReference type="SAM" id="MobiDB-lite"/>
    </source>
</evidence>
<keyword evidence="3" id="KW-1185">Reference proteome</keyword>
<feature type="region of interest" description="Disordered" evidence="1">
    <location>
        <begin position="209"/>
        <end position="234"/>
    </location>
</feature>
<protein>
    <submittedName>
        <fullName evidence="2">Uncharacterized protein</fullName>
    </submittedName>
</protein>
<accession>A0A9P7VPC0</accession>
<dbReference type="AlphaFoldDB" id="A0A9P7VPC0"/>
<reference evidence="2" key="1">
    <citation type="submission" date="2020-11" db="EMBL/GenBank/DDBJ databases">
        <title>Adaptations for nitrogen fixation in a non-lichenized fungal sporocarp promotes dispersal by wood-feeding termites.</title>
        <authorList>
            <consortium name="DOE Joint Genome Institute"/>
            <person name="Koch R.A."/>
            <person name="Yoon G."/>
            <person name="Arayal U."/>
            <person name="Lail K."/>
            <person name="Amirebrahimi M."/>
            <person name="Labutti K."/>
            <person name="Lipzen A."/>
            <person name="Riley R."/>
            <person name="Barry K."/>
            <person name="Henrissat B."/>
            <person name="Grigoriev I.V."/>
            <person name="Herr J.R."/>
            <person name="Aime M.C."/>
        </authorList>
    </citation>
    <scope>NUCLEOTIDE SEQUENCE</scope>
    <source>
        <strain evidence="2">MCA 3950</strain>
    </source>
</reference>
<organism evidence="2 3">
    <name type="scientific">Guyanagaster necrorhizus</name>
    <dbReference type="NCBI Taxonomy" id="856835"/>
    <lineage>
        <taxon>Eukaryota</taxon>
        <taxon>Fungi</taxon>
        <taxon>Dikarya</taxon>
        <taxon>Basidiomycota</taxon>
        <taxon>Agaricomycotina</taxon>
        <taxon>Agaricomycetes</taxon>
        <taxon>Agaricomycetidae</taxon>
        <taxon>Agaricales</taxon>
        <taxon>Marasmiineae</taxon>
        <taxon>Physalacriaceae</taxon>
        <taxon>Guyanagaster</taxon>
    </lineage>
</organism>
<name>A0A9P7VPC0_9AGAR</name>
<dbReference type="RefSeq" id="XP_043037515.1">
    <property type="nucleotide sequence ID" value="XM_043177476.1"/>
</dbReference>
<feature type="compositionally biased region" description="Basic and acidic residues" evidence="1">
    <location>
        <begin position="222"/>
        <end position="233"/>
    </location>
</feature>
<evidence type="ECO:0000313" key="2">
    <source>
        <dbReference type="EMBL" id="KAG7444015.1"/>
    </source>
</evidence>
<dbReference type="GeneID" id="66099763"/>
<proteinExistence type="predicted"/>
<gene>
    <name evidence="2" type="ORF">BT62DRAFT_1008704</name>
</gene>
<dbReference type="Proteomes" id="UP000812287">
    <property type="component" value="Unassembled WGS sequence"/>
</dbReference>
<dbReference type="EMBL" id="MU250542">
    <property type="protein sequence ID" value="KAG7444015.1"/>
    <property type="molecule type" value="Genomic_DNA"/>
</dbReference>